<name>A0AAV4Y7X6_CAEEX</name>
<protein>
    <recommendedName>
        <fullName evidence="4">Secreted protein</fullName>
    </recommendedName>
</protein>
<gene>
    <name evidence="2" type="ORF">CEXT_690921</name>
</gene>
<dbReference type="EMBL" id="BPLR01018904">
    <property type="protein sequence ID" value="GIZ03128.1"/>
    <property type="molecule type" value="Genomic_DNA"/>
</dbReference>
<keyword evidence="1" id="KW-0732">Signal</keyword>
<evidence type="ECO:0008006" key="4">
    <source>
        <dbReference type="Google" id="ProtNLM"/>
    </source>
</evidence>
<comment type="caution">
    <text evidence="2">The sequence shown here is derived from an EMBL/GenBank/DDBJ whole genome shotgun (WGS) entry which is preliminary data.</text>
</comment>
<keyword evidence="3" id="KW-1185">Reference proteome</keyword>
<accession>A0AAV4Y7X6</accession>
<dbReference type="Proteomes" id="UP001054945">
    <property type="component" value="Unassembled WGS sequence"/>
</dbReference>
<feature type="signal peptide" evidence="1">
    <location>
        <begin position="1"/>
        <end position="22"/>
    </location>
</feature>
<sequence length="85" mass="10070">MKYFRLIIAILYLSSLFRSSHITVDFHFRWRMLTKFFDYDPNIIIAGQHQQHQSSKLNGVQTATFQINCSYSLSIIIVSNFTYSR</sequence>
<evidence type="ECO:0000313" key="3">
    <source>
        <dbReference type="Proteomes" id="UP001054945"/>
    </source>
</evidence>
<evidence type="ECO:0000313" key="2">
    <source>
        <dbReference type="EMBL" id="GIZ03128.1"/>
    </source>
</evidence>
<feature type="chain" id="PRO_5043439267" description="Secreted protein" evidence="1">
    <location>
        <begin position="23"/>
        <end position="85"/>
    </location>
</feature>
<dbReference type="AlphaFoldDB" id="A0AAV4Y7X6"/>
<proteinExistence type="predicted"/>
<organism evidence="2 3">
    <name type="scientific">Caerostris extrusa</name>
    <name type="common">Bark spider</name>
    <name type="synonym">Caerostris bankana</name>
    <dbReference type="NCBI Taxonomy" id="172846"/>
    <lineage>
        <taxon>Eukaryota</taxon>
        <taxon>Metazoa</taxon>
        <taxon>Ecdysozoa</taxon>
        <taxon>Arthropoda</taxon>
        <taxon>Chelicerata</taxon>
        <taxon>Arachnida</taxon>
        <taxon>Araneae</taxon>
        <taxon>Araneomorphae</taxon>
        <taxon>Entelegynae</taxon>
        <taxon>Araneoidea</taxon>
        <taxon>Araneidae</taxon>
        <taxon>Caerostris</taxon>
    </lineage>
</organism>
<reference evidence="2 3" key="1">
    <citation type="submission" date="2021-06" db="EMBL/GenBank/DDBJ databases">
        <title>Caerostris extrusa draft genome.</title>
        <authorList>
            <person name="Kono N."/>
            <person name="Arakawa K."/>
        </authorList>
    </citation>
    <scope>NUCLEOTIDE SEQUENCE [LARGE SCALE GENOMIC DNA]</scope>
</reference>
<evidence type="ECO:0000256" key="1">
    <source>
        <dbReference type="SAM" id="SignalP"/>
    </source>
</evidence>